<dbReference type="OrthoDB" id="666185at2759"/>
<feature type="compositionally biased region" description="Low complexity" evidence="1">
    <location>
        <begin position="24"/>
        <end position="37"/>
    </location>
</feature>
<keyword evidence="3" id="KW-1185">Reference proteome</keyword>
<evidence type="ECO:0000313" key="2">
    <source>
        <dbReference type="EMBL" id="KAF5207997.1"/>
    </source>
</evidence>
<feature type="region of interest" description="Disordered" evidence="1">
    <location>
        <begin position="70"/>
        <end position="117"/>
    </location>
</feature>
<name>A0A7J6XFX3_THATH</name>
<sequence length="164" mass="17922">ARKNVKNVESGGKIVRGRRIPDVRSPYARPPSSSASPLDDVENPNRLVGLISPATRVISGAAKIISSVFFPDSPTASSSEDDESDDDVDDISSEGDHRFNQNGPTSEVNKYPESHSQLTLQRNENKLAIEQLLMQETFSRLCILLVEGFGISGIVDEKVARAWI</sequence>
<proteinExistence type="predicted"/>
<dbReference type="PANTHER" id="PTHR33416">
    <property type="entry name" value="NUCLEAR PORE COMPLEX PROTEIN NUP1"/>
    <property type="match status" value="1"/>
</dbReference>
<dbReference type="GO" id="GO:0071763">
    <property type="term" value="P:nuclear membrane organization"/>
    <property type="evidence" value="ECO:0007669"/>
    <property type="project" value="TreeGrafter"/>
</dbReference>
<gene>
    <name evidence="2" type="ORF">FRX31_002416</name>
</gene>
<feature type="region of interest" description="Disordered" evidence="1">
    <location>
        <begin position="1"/>
        <end position="45"/>
    </location>
</feature>
<feature type="non-terminal residue" evidence="2">
    <location>
        <position position="1"/>
    </location>
</feature>
<reference evidence="2 3" key="1">
    <citation type="submission" date="2020-06" db="EMBL/GenBank/DDBJ databases">
        <title>Transcriptomic and genomic resources for Thalictrum thalictroides and T. hernandezii: Facilitating candidate gene discovery in an emerging model plant lineage.</title>
        <authorList>
            <person name="Arias T."/>
            <person name="Riano-Pachon D.M."/>
            <person name="Di Stilio V.S."/>
        </authorList>
    </citation>
    <scope>NUCLEOTIDE SEQUENCE [LARGE SCALE GENOMIC DNA]</scope>
    <source>
        <strain evidence="3">cv. WT478/WT964</strain>
        <tissue evidence="2">Leaves</tissue>
    </source>
</reference>
<accession>A0A7J6XFX3</accession>
<feature type="compositionally biased region" description="Polar residues" evidence="1">
    <location>
        <begin position="100"/>
        <end position="117"/>
    </location>
</feature>
<comment type="caution">
    <text evidence="2">The sequence shown here is derived from an EMBL/GenBank/DDBJ whole genome shotgun (WGS) entry which is preliminary data.</text>
</comment>
<protein>
    <submittedName>
        <fullName evidence="2">Kaku4</fullName>
    </submittedName>
</protein>
<dbReference type="EMBL" id="JABWDY010000635">
    <property type="protein sequence ID" value="KAF5207997.1"/>
    <property type="molecule type" value="Genomic_DNA"/>
</dbReference>
<organism evidence="2 3">
    <name type="scientific">Thalictrum thalictroides</name>
    <name type="common">Rue-anemone</name>
    <name type="synonym">Anemone thalictroides</name>
    <dbReference type="NCBI Taxonomy" id="46969"/>
    <lineage>
        <taxon>Eukaryota</taxon>
        <taxon>Viridiplantae</taxon>
        <taxon>Streptophyta</taxon>
        <taxon>Embryophyta</taxon>
        <taxon>Tracheophyta</taxon>
        <taxon>Spermatophyta</taxon>
        <taxon>Magnoliopsida</taxon>
        <taxon>Ranunculales</taxon>
        <taxon>Ranunculaceae</taxon>
        <taxon>Thalictroideae</taxon>
        <taxon>Thalictrum</taxon>
    </lineage>
</organism>
<evidence type="ECO:0000313" key="3">
    <source>
        <dbReference type="Proteomes" id="UP000554482"/>
    </source>
</evidence>
<evidence type="ECO:0000256" key="1">
    <source>
        <dbReference type="SAM" id="MobiDB-lite"/>
    </source>
</evidence>
<feature type="compositionally biased region" description="Acidic residues" evidence="1">
    <location>
        <begin position="79"/>
        <end position="93"/>
    </location>
</feature>
<dbReference type="GO" id="GO:0005635">
    <property type="term" value="C:nuclear envelope"/>
    <property type="evidence" value="ECO:0007669"/>
    <property type="project" value="TreeGrafter"/>
</dbReference>
<dbReference type="AlphaFoldDB" id="A0A7J6XFX3"/>
<dbReference type="Proteomes" id="UP000554482">
    <property type="component" value="Unassembled WGS sequence"/>
</dbReference>
<dbReference type="PANTHER" id="PTHR33416:SF17">
    <property type="entry name" value="PROTEIN KAKU4"/>
    <property type="match status" value="1"/>
</dbReference>